<keyword evidence="5 7" id="KW-0732">Signal</keyword>
<dbReference type="EMBL" id="CM017712">
    <property type="protein sequence ID" value="TYG40379.1"/>
    <property type="molecule type" value="Genomic_DNA"/>
</dbReference>
<dbReference type="GO" id="GO:0040008">
    <property type="term" value="P:regulation of growth"/>
    <property type="evidence" value="ECO:0007669"/>
    <property type="project" value="UniProtKB-ARBA"/>
</dbReference>
<feature type="signal peptide" evidence="7">
    <location>
        <begin position="1"/>
        <end position="20"/>
    </location>
</feature>
<organism evidence="8 9">
    <name type="scientific">Gossypium darwinii</name>
    <name type="common">Darwin's cotton</name>
    <name type="synonym">Gossypium barbadense var. darwinii</name>
    <dbReference type="NCBI Taxonomy" id="34276"/>
    <lineage>
        <taxon>Eukaryota</taxon>
        <taxon>Viridiplantae</taxon>
        <taxon>Streptophyta</taxon>
        <taxon>Embryophyta</taxon>
        <taxon>Tracheophyta</taxon>
        <taxon>Spermatophyta</taxon>
        <taxon>Magnoliopsida</taxon>
        <taxon>eudicotyledons</taxon>
        <taxon>Gunneridae</taxon>
        <taxon>Pentapetalae</taxon>
        <taxon>rosids</taxon>
        <taxon>malvids</taxon>
        <taxon>Malvales</taxon>
        <taxon>Malvaceae</taxon>
        <taxon>Malvoideae</taxon>
        <taxon>Gossypium</taxon>
    </lineage>
</organism>
<keyword evidence="4" id="KW-0372">Hormone</keyword>
<comment type="similarity">
    <text evidence="2">Belongs to the plant rapid alkalinization factor (RALF) family.</text>
</comment>
<accession>A0A5D2A7H0</accession>
<dbReference type="GO" id="GO:0005576">
    <property type="term" value="C:extracellular region"/>
    <property type="evidence" value="ECO:0007669"/>
    <property type="project" value="UniProtKB-SubCell"/>
</dbReference>
<dbReference type="Proteomes" id="UP000323506">
    <property type="component" value="Chromosome D12"/>
</dbReference>
<evidence type="ECO:0000256" key="4">
    <source>
        <dbReference type="ARBA" id="ARBA00022702"/>
    </source>
</evidence>
<comment type="subcellular location">
    <subcellularLocation>
        <location evidence="1">Secreted</location>
    </subcellularLocation>
</comment>
<dbReference type="GO" id="GO:0005179">
    <property type="term" value="F:hormone activity"/>
    <property type="evidence" value="ECO:0007669"/>
    <property type="project" value="UniProtKB-KW"/>
</dbReference>
<proteinExistence type="inferred from homology"/>
<evidence type="ECO:0000256" key="1">
    <source>
        <dbReference type="ARBA" id="ARBA00004613"/>
    </source>
</evidence>
<sequence>MKNFVICFALINIFVVQVVAFARNGVTYIHPWVLDPCKRPSGPHLCCHPRPKSAATQANTYNRGCSRHHGCRQGGMKV</sequence>
<dbReference type="InterPro" id="IPR008801">
    <property type="entry name" value="RALF"/>
</dbReference>
<feature type="chain" id="PRO_5023053336" evidence="7">
    <location>
        <begin position="21"/>
        <end position="78"/>
    </location>
</feature>
<evidence type="ECO:0000256" key="7">
    <source>
        <dbReference type="SAM" id="SignalP"/>
    </source>
</evidence>
<reference evidence="8 9" key="1">
    <citation type="submission" date="2019-06" db="EMBL/GenBank/DDBJ databases">
        <title>WGS assembly of Gossypium darwinii.</title>
        <authorList>
            <person name="Chen Z.J."/>
            <person name="Sreedasyam A."/>
            <person name="Ando A."/>
            <person name="Song Q."/>
            <person name="De L."/>
            <person name="Hulse-Kemp A."/>
            <person name="Ding M."/>
            <person name="Ye W."/>
            <person name="Kirkbride R."/>
            <person name="Jenkins J."/>
            <person name="Plott C."/>
            <person name="Lovell J."/>
            <person name="Lin Y.-M."/>
            <person name="Vaughn R."/>
            <person name="Liu B."/>
            <person name="Li W."/>
            <person name="Simpson S."/>
            <person name="Scheffler B."/>
            <person name="Saski C."/>
            <person name="Grover C."/>
            <person name="Hu G."/>
            <person name="Conover J."/>
            <person name="Carlson J."/>
            <person name="Shu S."/>
            <person name="Boston L."/>
            <person name="Williams M."/>
            <person name="Peterson D."/>
            <person name="Mcgee K."/>
            <person name="Jones D."/>
            <person name="Wendel J."/>
            <person name="Stelly D."/>
            <person name="Grimwood J."/>
            <person name="Schmutz J."/>
        </authorList>
    </citation>
    <scope>NUCLEOTIDE SEQUENCE [LARGE SCALE GENOMIC DNA]</scope>
    <source>
        <strain evidence="8">1808015.09</strain>
    </source>
</reference>
<keyword evidence="9" id="KW-1185">Reference proteome</keyword>
<name>A0A5D2A7H0_GOSDA</name>
<dbReference type="AlphaFoldDB" id="A0A5D2A7H0"/>
<evidence type="ECO:0000256" key="5">
    <source>
        <dbReference type="ARBA" id="ARBA00022729"/>
    </source>
</evidence>
<keyword evidence="3" id="KW-0964">Secreted</keyword>
<evidence type="ECO:0000256" key="6">
    <source>
        <dbReference type="ARBA" id="ARBA00023157"/>
    </source>
</evidence>
<evidence type="ECO:0000256" key="2">
    <source>
        <dbReference type="ARBA" id="ARBA00009178"/>
    </source>
</evidence>
<gene>
    <name evidence="8" type="ORF">ES288_D12G087900v1</name>
</gene>
<evidence type="ECO:0000313" key="8">
    <source>
        <dbReference type="EMBL" id="TYG40379.1"/>
    </source>
</evidence>
<dbReference type="Pfam" id="PF05498">
    <property type="entry name" value="RALF"/>
    <property type="match status" value="1"/>
</dbReference>
<keyword evidence="6" id="KW-1015">Disulfide bond</keyword>
<evidence type="ECO:0000256" key="3">
    <source>
        <dbReference type="ARBA" id="ARBA00022525"/>
    </source>
</evidence>
<protein>
    <submittedName>
        <fullName evidence="8">Uncharacterized protein</fullName>
    </submittedName>
</protein>
<evidence type="ECO:0000313" key="9">
    <source>
        <dbReference type="Proteomes" id="UP000323506"/>
    </source>
</evidence>